<proteinExistence type="predicted"/>
<dbReference type="EMBL" id="AHON02000061">
    <property type="protein sequence ID" value="EKO32958.1"/>
    <property type="molecule type" value="Genomic_DNA"/>
</dbReference>
<name>A0A0E2BCK8_9LEPT</name>
<keyword evidence="2" id="KW-1185">Reference proteome</keyword>
<comment type="caution">
    <text evidence="1">The sequence shown here is derived from an EMBL/GenBank/DDBJ whole genome shotgun (WGS) entry which is preliminary data.</text>
</comment>
<reference evidence="1" key="1">
    <citation type="submission" date="2012-10" db="EMBL/GenBank/DDBJ databases">
        <authorList>
            <person name="Harkins D.M."/>
            <person name="Durkin A.S."/>
            <person name="Brinkac L.M."/>
            <person name="Haft D.H."/>
            <person name="Selengut J.D."/>
            <person name="Sanka R."/>
            <person name="DePew J."/>
            <person name="Purushe J."/>
            <person name="Matthias M.A."/>
            <person name="Vinetz J.M."/>
            <person name="Sutton G.G."/>
            <person name="Nierman W.C."/>
            <person name="Fouts D.E."/>
        </authorList>
    </citation>
    <scope>NUCLEOTIDE SEQUENCE [LARGE SCALE GENOMIC DNA]</scope>
    <source>
        <strain evidence="1">MOR084</strain>
    </source>
</reference>
<dbReference type="RefSeq" id="WP_004485024.1">
    <property type="nucleotide sequence ID" value="NZ_AHON02000061.1"/>
</dbReference>
<organism evidence="1 2">
    <name type="scientific">Leptospira santarosai str. MOR084</name>
    <dbReference type="NCBI Taxonomy" id="1049984"/>
    <lineage>
        <taxon>Bacteria</taxon>
        <taxon>Pseudomonadati</taxon>
        <taxon>Spirochaetota</taxon>
        <taxon>Spirochaetia</taxon>
        <taxon>Leptospirales</taxon>
        <taxon>Leptospiraceae</taxon>
        <taxon>Leptospira</taxon>
    </lineage>
</organism>
<evidence type="ECO:0000313" key="1">
    <source>
        <dbReference type="EMBL" id="EKO32958.1"/>
    </source>
</evidence>
<dbReference type="Proteomes" id="UP000006329">
    <property type="component" value="Unassembled WGS sequence"/>
</dbReference>
<accession>A0A0E2BCK8</accession>
<dbReference type="AlphaFoldDB" id="A0A0E2BCK8"/>
<evidence type="ECO:0000313" key="2">
    <source>
        <dbReference type="Proteomes" id="UP000006329"/>
    </source>
</evidence>
<gene>
    <name evidence="1" type="ORF">LEP1GSC179_0119</name>
</gene>
<protein>
    <submittedName>
        <fullName evidence="1">Uncharacterized protein</fullName>
    </submittedName>
</protein>
<sequence>MNRRWILTFIVFSASYCNDLNFKSQIMYVKEGQTASFYFDPTLRESKIEDLNERTGVAVTERLSQFDFKTFKILKLYKIQHGMAEGYALSDYFTSEVPILKKELNGSNIESFLGQWGSFSEFENTVSFDEIEGLNFKKENGKINLCYFGLDQNCYEDIIIKCKQYDCEIKQKQNYALGKFKILNNRVIEVTQFERYSSKKYGENFHFQDGSEVIRTPTDNCIIYHQFKETAELDSRMIEQD</sequence>